<reference evidence="3" key="2">
    <citation type="submission" date="2021-08" db="EMBL/GenBank/DDBJ databases">
        <authorList>
            <person name="Tani A."/>
            <person name="Ola A."/>
            <person name="Ogura Y."/>
            <person name="Katsura K."/>
            <person name="Hayashi T."/>
        </authorList>
    </citation>
    <scope>NUCLEOTIDE SEQUENCE</scope>
    <source>
        <strain evidence="3">DSM 17168</strain>
    </source>
</reference>
<name>A0ABQ4SIY9_9HYPH</name>
<evidence type="ECO:0000313" key="3">
    <source>
        <dbReference type="EMBL" id="GJE02311.1"/>
    </source>
</evidence>
<evidence type="ECO:0000256" key="1">
    <source>
        <dbReference type="SAM" id="MobiDB-lite"/>
    </source>
</evidence>
<protein>
    <submittedName>
        <fullName evidence="3">Uncharacterized protein</fullName>
    </submittedName>
</protein>
<evidence type="ECO:0000313" key="4">
    <source>
        <dbReference type="Proteomes" id="UP001055153"/>
    </source>
</evidence>
<gene>
    <name evidence="3" type="ORF">GMJLKIPL_4258</name>
</gene>
<sequence length="83" mass="8593">MRPALLIAAASVLMSSAAVAQVQTTAALPAPVSQSPGPRADGEEFYGHPYDIPADPYGLEPLRKKAKAAHSSLPSAQRPVGSR</sequence>
<reference evidence="3" key="1">
    <citation type="journal article" date="2021" name="Front. Microbiol.">
        <title>Comprehensive Comparative Genomics and Phenotyping of Methylobacterium Species.</title>
        <authorList>
            <person name="Alessa O."/>
            <person name="Ogura Y."/>
            <person name="Fujitani Y."/>
            <person name="Takami H."/>
            <person name="Hayashi T."/>
            <person name="Sahin N."/>
            <person name="Tani A."/>
        </authorList>
    </citation>
    <scope>NUCLEOTIDE SEQUENCE</scope>
    <source>
        <strain evidence="3">DSM 17168</strain>
    </source>
</reference>
<organism evidence="3 4">
    <name type="scientific">Methylobacterium isbiliense</name>
    <dbReference type="NCBI Taxonomy" id="315478"/>
    <lineage>
        <taxon>Bacteria</taxon>
        <taxon>Pseudomonadati</taxon>
        <taxon>Pseudomonadota</taxon>
        <taxon>Alphaproteobacteria</taxon>
        <taxon>Hyphomicrobiales</taxon>
        <taxon>Methylobacteriaceae</taxon>
        <taxon>Methylobacterium</taxon>
    </lineage>
</organism>
<comment type="caution">
    <text evidence="3">The sequence shown here is derived from an EMBL/GenBank/DDBJ whole genome shotgun (WGS) entry which is preliminary data.</text>
</comment>
<keyword evidence="4" id="KW-1185">Reference proteome</keyword>
<feature type="region of interest" description="Disordered" evidence="1">
    <location>
        <begin position="64"/>
        <end position="83"/>
    </location>
</feature>
<accession>A0ABQ4SIY9</accession>
<feature type="region of interest" description="Disordered" evidence="1">
    <location>
        <begin position="28"/>
        <end position="58"/>
    </location>
</feature>
<dbReference type="Proteomes" id="UP001055153">
    <property type="component" value="Unassembled WGS sequence"/>
</dbReference>
<evidence type="ECO:0000256" key="2">
    <source>
        <dbReference type="SAM" id="SignalP"/>
    </source>
</evidence>
<dbReference type="EMBL" id="BPQQ01000052">
    <property type="protein sequence ID" value="GJE02311.1"/>
    <property type="molecule type" value="Genomic_DNA"/>
</dbReference>
<feature type="signal peptide" evidence="2">
    <location>
        <begin position="1"/>
        <end position="20"/>
    </location>
</feature>
<feature type="chain" id="PRO_5045396884" evidence="2">
    <location>
        <begin position="21"/>
        <end position="83"/>
    </location>
</feature>
<keyword evidence="2" id="KW-0732">Signal</keyword>
<proteinExistence type="predicted"/>